<accession>A0ABP6YF28</accession>
<keyword evidence="3" id="KW-1185">Reference proteome</keyword>
<evidence type="ECO:0000256" key="1">
    <source>
        <dbReference type="SAM" id="MobiDB-lite"/>
    </source>
</evidence>
<dbReference type="Proteomes" id="UP001500689">
    <property type="component" value="Unassembled WGS sequence"/>
</dbReference>
<feature type="region of interest" description="Disordered" evidence="1">
    <location>
        <begin position="1"/>
        <end position="73"/>
    </location>
</feature>
<dbReference type="EMBL" id="BAAAZN010000026">
    <property type="protein sequence ID" value="GAA3581595.1"/>
    <property type="molecule type" value="Genomic_DNA"/>
</dbReference>
<proteinExistence type="predicted"/>
<gene>
    <name evidence="2" type="ORF">GCM10022222_77860</name>
</gene>
<reference evidence="3" key="1">
    <citation type="journal article" date="2019" name="Int. J. Syst. Evol. Microbiol.">
        <title>The Global Catalogue of Microorganisms (GCM) 10K type strain sequencing project: providing services to taxonomists for standard genome sequencing and annotation.</title>
        <authorList>
            <consortium name="The Broad Institute Genomics Platform"/>
            <consortium name="The Broad Institute Genome Sequencing Center for Infectious Disease"/>
            <person name="Wu L."/>
            <person name="Ma J."/>
        </authorList>
    </citation>
    <scope>NUCLEOTIDE SEQUENCE [LARGE SCALE GENOMIC DNA]</scope>
    <source>
        <strain evidence="3">JCM 16898</strain>
    </source>
</reference>
<evidence type="ECO:0000313" key="3">
    <source>
        <dbReference type="Proteomes" id="UP001500689"/>
    </source>
</evidence>
<evidence type="ECO:0000313" key="2">
    <source>
        <dbReference type="EMBL" id="GAA3581595.1"/>
    </source>
</evidence>
<name>A0ABP6YF28_9PSEU</name>
<comment type="caution">
    <text evidence="2">The sequence shown here is derived from an EMBL/GenBank/DDBJ whole genome shotgun (WGS) entry which is preliminary data.</text>
</comment>
<organism evidence="2 3">
    <name type="scientific">Amycolatopsis ultiminotia</name>
    <dbReference type="NCBI Taxonomy" id="543629"/>
    <lineage>
        <taxon>Bacteria</taxon>
        <taxon>Bacillati</taxon>
        <taxon>Actinomycetota</taxon>
        <taxon>Actinomycetes</taxon>
        <taxon>Pseudonocardiales</taxon>
        <taxon>Pseudonocardiaceae</taxon>
        <taxon>Amycolatopsis</taxon>
    </lineage>
</organism>
<sequence>MSRIHTGAGRRVRIGSGRPGSEGLVLVSPDVLTSGPAARTADRRRQVQAPSGSGAGAPETEGDRPGPAADPLD</sequence>
<protein>
    <submittedName>
        <fullName evidence="2">Uncharacterized protein</fullName>
    </submittedName>
</protein>